<dbReference type="CDD" id="cd09917">
    <property type="entry name" value="F-box_SF"/>
    <property type="match status" value="1"/>
</dbReference>
<dbReference type="Gene3D" id="3.80.10.10">
    <property type="entry name" value="Ribonuclease Inhibitor"/>
    <property type="match status" value="1"/>
</dbReference>
<accession>A0A9P9IAJ0</accession>
<proteinExistence type="predicted"/>
<keyword evidence="3" id="KW-1185">Reference proteome</keyword>
<feature type="domain" description="F-box" evidence="1">
    <location>
        <begin position="1"/>
        <end position="46"/>
    </location>
</feature>
<gene>
    <name evidence="2" type="ORF">B0J11DRAFT_540480</name>
</gene>
<evidence type="ECO:0000313" key="3">
    <source>
        <dbReference type="Proteomes" id="UP000700596"/>
    </source>
</evidence>
<organism evidence="2 3">
    <name type="scientific">Dendryphion nanum</name>
    <dbReference type="NCBI Taxonomy" id="256645"/>
    <lineage>
        <taxon>Eukaryota</taxon>
        <taxon>Fungi</taxon>
        <taxon>Dikarya</taxon>
        <taxon>Ascomycota</taxon>
        <taxon>Pezizomycotina</taxon>
        <taxon>Dothideomycetes</taxon>
        <taxon>Pleosporomycetidae</taxon>
        <taxon>Pleosporales</taxon>
        <taxon>Torulaceae</taxon>
        <taxon>Dendryphion</taxon>
    </lineage>
</organism>
<protein>
    <recommendedName>
        <fullName evidence="1">F-box domain-containing protein</fullName>
    </recommendedName>
</protein>
<name>A0A9P9IAJ0_9PLEO</name>
<evidence type="ECO:0000313" key="2">
    <source>
        <dbReference type="EMBL" id="KAH7114243.1"/>
    </source>
</evidence>
<dbReference type="Proteomes" id="UP000700596">
    <property type="component" value="Unassembled WGS sequence"/>
</dbReference>
<dbReference type="PROSITE" id="PS50181">
    <property type="entry name" value="FBOX"/>
    <property type="match status" value="1"/>
</dbReference>
<dbReference type="EMBL" id="JAGMWT010000017">
    <property type="protein sequence ID" value="KAH7114243.1"/>
    <property type="molecule type" value="Genomic_DNA"/>
</dbReference>
<reference evidence="2" key="1">
    <citation type="journal article" date="2021" name="Nat. Commun.">
        <title>Genetic determinants of endophytism in the Arabidopsis root mycobiome.</title>
        <authorList>
            <person name="Mesny F."/>
            <person name="Miyauchi S."/>
            <person name="Thiergart T."/>
            <person name="Pickel B."/>
            <person name="Atanasova L."/>
            <person name="Karlsson M."/>
            <person name="Huettel B."/>
            <person name="Barry K.W."/>
            <person name="Haridas S."/>
            <person name="Chen C."/>
            <person name="Bauer D."/>
            <person name="Andreopoulos W."/>
            <person name="Pangilinan J."/>
            <person name="LaButti K."/>
            <person name="Riley R."/>
            <person name="Lipzen A."/>
            <person name="Clum A."/>
            <person name="Drula E."/>
            <person name="Henrissat B."/>
            <person name="Kohler A."/>
            <person name="Grigoriev I.V."/>
            <person name="Martin F.M."/>
            <person name="Hacquard S."/>
        </authorList>
    </citation>
    <scope>NUCLEOTIDE SEQUENCE</scope>
    <source>
        <strain evidence="2">MPI-CAGE-CH-0243</strain>
    </source>
</reference>
<dbReference type="SUPFAM" id="SSF81383">
    <property type="entry name" value="F-box domain"/>
    <property type="match status" value="1"/>
</dbReference>
<dbReference type="AlphaFoldDB" id="A0A9P9IAJ0"/>
<evidence type="ECO:0000259" key="1">
    <source>
        <dbReference type="PROSITE" id="PS50181"/>
    </source>
</evidence>
<dbReference type="InterPro" id="IPR032675">
    <property type="entry name" value="LRR_dom_sf"/>
</dbReference>
<dbReference type="InterPro" id="IPR001810">
    <property type="entry name" value="F-box_dom"/>
</dbReference>
<sequence>MTNLEDLAEELLLHIISFLDAPSLALLSLANRRFQRIVQEVLYRSPILSVSSETRYNGCTSAVLLCRTLLLRPDLAKNVHELALPLPGCTMHDGEDYEITYNERSTALNHIRYLCTRMNAPQWIEAINDEYLQYQIHVWTTLLLSIVPNLYRLEFKQCQQDYRDQALSQLFGYEEIEPKVILNQIAGIASIKTLHLPALSLVDWSWCCLPNLKHLKLDCIDSLCENTIHCNVTSGVETLSLSCSTRMLKSEGGDWYYPELYALIRRFDPLKYLNISLSNLQFFSDEDEFPDRSPTHWLDIGVFDQDERKPRPLLCLEERGSFVELFDKLNKIQMLKTHLKSLDIHFAHSGNPIEDDTYEHKSMPDSYDDQPSFRNYINPAVNLHVLWDFQLEKLGLPAQAIDRMHQKSQDRLTFQVWHLPKTLKDLRVYDPDLEFLDWLQYAQKGRGTQTNLRLLTMEFVHDRCEEFRELWEAQKVQLRDGVDFGIELICHCHPGGQRVNH</sequence>
<dbReference type="Pfam" id="PF12937">
    <property type="entry name" value="F-box-like"/>
    <property type="match status" value="1"/>
</dbReference>
<dbReference type="InterPro" id="IPR036047">
    <property type="entry name" value="F-box-like_dom_sf"/>
</dbReference>
<comment type="caution">
    <text evidence="2">The sequence shown here is derived from an EMBL/GenBank/DDBJ whole genome shotgun (WGS) entry which is preliminary data.</text>
</comment>